<evidence type="ECO:0000256" key="4">
    <source>
        <dbReference type="ARBA" id="ARBA00022729"/>
    </source>
</evidence>
<evidence type="ECO:0000256" key="3">
    <source>
        <dbReference type="ARBA" id="ARBA00022448"/>
    </source>
</evidence>
<name>A0ABV4UF49_9RHOO</name>
<evidence type="ECO:0000256" key="1">
    <source>
        <dbReference type="ARBA" id="ARBA00004196"/>
    </source>
</evidence>
<dbReference type="Gene3D" id="3.40.190.10">
    <property type="entry name" value="Periplasmic binding protein-like II"/>
    <property type="match status" value="1"/>
</dbReference>
<dbReference type="Proteomes" id="UP001574673">
    <property type="component" value="Unassembled WGS sequence"/>
</dbReference>
<keyword evidence="4" id="KW-0732">Signal</keyword>
<accession>A0ABV4UF49</accession>
<dbReference type="CDD" id="cd08505">
    <property type="entry name" value="PBP2_NikA_DppA_OppA_like_18"/>
    <property type="match status" value="1"/>
</dbReference>
<dbReference type="SUPFAM" id="SSF53850">
    <property type="entry name" value="Periplasmic binding protein-like II"/>
    <property type="match status" value="1"/>
</dbReference>
<keyword evidence="5" id="KW-1133">Transmembrane helix</keyword>
<organism evidence="7 8">
    <name type="scientific">Dentiradicibacter hellwigii</name>
    <dbReference type="NCBI Taxonomy" id="3149053"/>
    <lineage>
        <taxon>Bacteria</taxon>
        <taxon>Pseudomonadati</taxon>
        <taxon>Pseudomonadota</taxon>
        <taxon>Betaproteobacteria</taxon>
        <taxon>Rhodocyclales</taxon>
        <taxon>Rhodocyclaceae</taxon>
        <taxon>Dentiradicibacter</taxon>
    </lineage>
</organism>
<keyword evidence="5" id="KW-0812">Transmembrane</keyword>
<keyword evidence="8" id="KW-1185">Reference proteome</keyword>
<dbReference type="PANTHER" id="PTHR30290:SF10">
    <property type="entry name" value="PERIPLASMIC OLIGOPEPTIDE-BINDING PROTEIN-RELATED"/>
    <property type="match status" value="1"/>
</dbReference>
<dbReference type="InterPro" id="IPR039424">
    <property type="entry name" value="SBP_5"/>
</dbReference>
<dbReference type="InterPro" id="IPR000914">
    <property type="entry name" value="SBP_5_dom"/>
</dbReference>
<comment type="similarity">
    <text evidence="2">Belongs to the bacterial solute-binding protein 5 family.</text>
</comment>
<dbReference type="Gene3D" id="3.90.76.10">
    <property type="entry name" value="Dipeptide-binding Protein, Domain 1"/>
    <property type="match status" value="1"/>
</dbReference>
<gene>
    <name evidence="7" type="ORF">ABCS64_08075</name>
</gene>
<keyword evidence="3" id="KW-0813">Transport</keyword>
<comment type="caution">
    <text evidence="7">The sequence shown here is derived from an EMBL/GenBank/DDBJ whole genome shotgun (WGS) entry which is preliminary data.</text>
</comment>
<evidence type="ECO:0000256" key="2">
    <source>
        <dbReference type="ARBA" id="ARBA00005695"/>
    </source>
</evidence>
<reference evidence="8" key="1">
    <citation type="submission" date="2024-06" db="EMBL/GenBank/DDBJ databases">
        <title>Radixoralia hellwigii gen. nov., sp nov., isolated from a root canal in the human oral cavity.</title>
        <authorList>
            <person name="Bartsch S."/>
            <person name="Wittmer A."/>
            <person name="Schulz A.-K."/>
            <person name="Neumann-Schaal M."/>
            <person name="Wolf J."/>
            <person name="Gronow S."/>
            <person name="Tennert C."/>
            <person name="Haecker G."/>
            <person name="Cieplik F."/>
            <person name="Al-Ahmad A."/>
        </authorList>
    </citation>
    <scope>NUCLEOTIDE SEQUENCE [LARGE SCALE GENOMIC DNA]</scope>
    <source>
        <strain evidence="8">Wk13</strain>
    </source>
</reference>
<sequence length="772" mass="86558">MSCFSLPADFTVLADPMRRLLRALPCSIRCAAHLLAGAVLLAITGCGNEWNDPYPAVERGRNIFYTAFIERPKHLDPAQSYTEDESVFTGQIYEPPLQYHYLKRPYELIPATAEAVPEVRYLDASGEPLPPDAPAARIAFSEYEIRIKPGILYQPHPAFAVDAAGVPVYANLDAARLRSIRTLADLTHTGTRELIADDYIYQIKRLAHPRLNSPVFGLMAGHIVGLKELGAALQTAQSAQPARPDTWLDLDRFPLSGVTRIDRYTYRVRLIGKYPQFLYWLAMPFFAPIPREADRFYSQPGMAEKNLTLDWYPVGTGPFMLTENNPNSRMVLSRNPNFHGETYPCEGEEGKGKGKGGQDDRAAGLLADCGKVLPLVDQAVFSREKESIPYWNKFLQGYYDASGISSDSFDQAVRLNVGGDVQLSDEMRERGIRLLTSVRAAIFYMGFNMHDPVVGGKDGVGEMRARKLRQALSIAIDQEEFISIFLNGRGIAAMNPLPPGIFGHESGEAGINPVVYDWERAHSHAAEDGDGGRARRKPIAAAKALLAEAGWPNGRDANTGEPLVLNLDTTGTGMGDKSQLDWLRRQFAKIGIQLVVRSTDFNRFQEKLRKGAVQIFFFGWNADYPDPENFFFLFSSKEGMLAHGGENKANYVNAEFDRLFETMKNMDNTSQRQAIIRRMNRILQEDAPWIFGFHPKSYTLSHSWLYNRKPNDVANNGLKYQRIDAAARERLRQAWNPPVVWPLALVAIAAVATLIAAVLAWRRRERRSALRR</sequence>
<dbReference type="EMBL" id="JBEUWX010000002">
    <property type="protein sequence ID" value="MFA9950275.1"/>
    <property type="molecule type" value="Genomic_DNA"/>
</dbReference>
<protein>
    <submittedName>
        <fullName evidence="7">ABC transporter substrate-binding protein</fullName>
    </submittedName>
</protein>
<evidence type="ECO:0000256" key="5">
    <source>
        <dbReference type="SAM" id="Phobius"/>
    </source>
</evidence>
<proteinExistence type="inferred from homology"/>
<dbReference type="Gene3D" id="3.10.105.10">
    <property type="entry name" value="Dipeptide-binding Protein, Domain 3"/>
    <property type="match status" value="1"/>
</dbReference>
<dbReference type="PANTHER" id="PTHR30290">
    <property type="entry name" value="PERIPLASMIC BINDING COMPONENT OF ABC TRANSPORTER"/>
    <property type="match status" value="1"/>
</dbReference>
<comment type="subcellular location">
    <subcellularLocation>
        <location evidence="1">Cell envelope</location>
    </subcellularLocation>
</comment>
<evidence type="ECO:0000259" key="6">
    <source>
        <dbReference type="Pfam" id="PF00496"/>
    </source>
</evidence>
<feature type="domain" description="Solute-binding protein family 5" evidence="6">
    <location>
        <begin position="193"/>
        <end position="639"/>
    </location>
</feature>
<evidence type="ECO:0000313" key="7">
    <source>
        <dbReference type="EMBL" id="MFA9950275.1"/>
    </source>
</evidence>
<evidence type="ECO:0000313" key="8">
    <source>
        <dbReference type="Proteomes" id="UP001574673"/>
    </source>
</evidence>
<keyword evidence="5" id="KW-0472">Membrane</keyword>
<feature type="transmembrane region" description="Helical" evidence="5">
    <location>
        <begin position="739"/>
        <end position="761"/>
    </location>
</feature>
<dbReference type="Pfam" id="PF00496">
    <property type="entry name" value="SBP_bac_5"/>
    <property type="match status" value="1"/>
</dbReference>